<sequence length="421" mass="46259">MSLSSGGWTHAPGYTPDQPAALPSHYGASQPQPGCQTVLISVRVSVCHSGIRPLCLPGAGDESLRLQLSMDPGKSGEFRLSLQDSSGTGRSVTIAEFDLRTVNYEVKSPKCHELSLAAPPHDRISFNFRCEQEAHEWATVMMSSLREAHRAAPQDNGPQCPLDGLHLQNTLALQQTEDTCIELTRAIEAGDMQSASVIAATLARQHAALKIQPFVKDYEDTEINLTVVVEDSSSSCCVTVKVYPHMTTAALKQQLVPAEEYERWLQRGLSVAESRCEGSYHCATPDCRGWCVYEDTVNVFHCPVCGKHNCLICKSIHEGMNCKQYQDDLAARAINDSAARRTTHLLKTLVQSGEAMHCPQCGIIVQKRDGCDWLRCTVCHTEICWVTRGPRWGPRGPGDTSGGCRCNVNNQKCHPKCQNCH</sequence>
<dbReference type="PANTHER" id="PTHR22770">
    <property type="entry name" value="UBIQUITIN CONJUGATING ENZYME 7 INTERACTING PROTEIN-RELATED"/>
    <property type="match status" value="1"/>
</dbReference>
<gene>
    <name evidence="10" type="ORF">AKAME5_000741400</name>
</gene>
<dbReference type="Pfam" id="PF16764">
    <property type="entry name" value="Sharpin_PH"/>
    <property type="match status" value="1"/>
</dbReference>
<dbReference type="GO" id="GO:0097039">
    <property type="term" value="P:protein linear polyubiquitination"/>
    <property type="evidence" value="ECO:0007669"/>
    <property type="project" value="TreeGrafter"/>
</dbReference>
<comment type="caution">
    <text evidence="10">The sequence shown here is derived from an EMBL/GenBank/DDBJ whole genome shotgun (WGS) entry which is preliminary data.</text>
</comment>
<dbReference type="InterPro" id="IPR044066">
    <property type="entry name" value="TRIAD_supradom"/>
</dbReference>
<keyword evidence="3" id="KW-0479">Metal-binding</keyword>
<keyword evidence="2" id="KW-0808">Transferase</keyword>
<dbReference type="FunFam" id="2.30.29.30:FF:000447">
    <property type="entry name" value="RanBP-type and C3HC4-type zinc finger-containing protein 1"/>
    <property type="match status" value="1"/>
</dbReference>
<dbReference type="InterPro" id="IPR057468">
    <property type="entry name" value="HOIL-1/Sharpin_LTM"/>
</dbReference>
<reference evidence="10" key="1">
    <citation type="submission" date="2022-08" db="EMBL/GenBank/DDBJ databases">
        <title>Genome sequencing of akame (Lates japonicus).</title>
        <authorList>
            <person name="Hashiguchi Y."/>
            <person name="Takahashi H."/>
        </authorList>
    </citation>
    <scope>NUCLEOTIDE SEQUENCE</scope>
    <source>
        <strain evidence="10">Kochi</strain>
    </source>
</reference>
<proteinExistence type="predicted"/>
<evidence type="ECO:0000256" key="5">
    <source>
        <dbReference type="ARBA" id="ARBA00022771"/>
    </source>
</evidence>
<evidence type="ECO:0000256" key="3">
    <source>
        <dbReference type="ARBA" id="ARBA00022723"/>
    </source>
</evidence>
<dbReference type="AlphaFoldDB" id="A0AAD3MJZ6"/>
<dbReference type="Pfam" id="PF25393">
    <property type="entry name" value="LTM"/>
    <property type="match status" value="1"/>
</dbReference>
<dbReference type="SUPFAM" id="SSF57850">
    <property type="entry name" value="RING/U-box"/>
    <property type="match status" value="2"/>
</dbReference>
<evidence type="ECO:0000256" key="8">
    <source>
        <dbReference type="SAM" id="MobiDB-lite"/>
    </source>
</evidence>
<evidence type="ECO:0000256" key="7">
    <source>
        <dbReference type="ARBA" id="ARBA00022833"/>
    </source>
</evidence>
<evidence type="ECO:0000256" key="4">
    <source>
        <dbReference type="ARBA" id="ARBA00022737"/>
    </source>
</evidence>
<evidence type="ECO:0000313" key="11">
    <source>
        <dbReference type="Proteomes" id="UP001279410"/>
    </source>
</evidence>
<evidence type="ECO:0000256" key="2">
    <source>
        <dbReference type="ARBA" id="ARBA00022679"/>
    </source>
</evidence>
<feature type="domain" description="RING-type" evidence="9">
    <location>
        <begin position="172"/>
        <end position="417"/>
    </location>
</feature>
<evidence type="ECO:0000313" key="10">
    <source>
        <dbReference type="EMBL" id="GLD54846.1"/>
    </source>
</evidence>
<dbReference type="SUPFAM" id="SSF50729">
    <property type="entry name" value="PH domain-like"/>
    <property type="match status" value="1"/>
</dbReference>
<dbReference type="EMBL" id="BRZM01000020">
    <property type="protein sequence ID" value="GLD54846.1"/>
    <property type="molecule type" value="Genomic_DNA"/>
</dbReference>
<comment type="pathway">
    <text evidence="1">Protein modification; protein ubiquitination.</text>
</comment>
<dbReference type="PROSITE" id="PS51873">
    <property type="entry name" value="TRIAD"/>
    <property type="match status" value="1"/>
</dbReference>
<dbReference type="InterPro" id="IPR031912">
    <property type="entry name" value="Sharpin_PH"/>
</dbReference>
<evidence type="ECO:0000259" key="9">
    <source>
        <dbReference type="PROSITE" id="PS51873"/>
    </source>
</evidence>
<dbReference type="CDD" id="cd13305">
    <property type="entry name" value="PH_SHARPIN"/>
    <property type="match status" value="1"/>
</dbReference>
<keyword evidence="7" id="KW-0862">Zinc</keyword>
<dbReference type="PANTHER" id="PTHR22770:SF45">
    <property type="entry name" value="RANBP-TYPE AND C3HC4-TYPE ZINC FINGER-CONTAINING PROTEIN 1"/>
    <property type="match status" value="1"/>
</dbReference>
<dbReference type="InterPro" id="IPR047558">
    <property type="entry name" value="BRcat_RBR_HOIL1"/>
</dbReference>
<dbReference type="GO" id="GO:0043130">
    <property type="term" value="F:ubiquitin binding"/>
    <property type="evidence" value="ECO:0007669"/>
    <property type="project" value="TreeGrafter"/>
</dbReference>
<feature type="region of interest" description="Disordered" evidence="8">
    <location>
        <begin position="1"/>
        <end position="28"/>
    </location>
</feature>
<name>A0AAD3MJZ6_LATJO</name>
<protein>
    <submittedName>
        <fullName evidence="10">RanBP-type and C3HC4-type zinc finger-containing protein 1</fullName>
    </submittedName>
</protein>
<dbReference type="InterPro" id="IPR047557">
    <property type="entry name" value="Rcat_RBR_HOIL1"/>
</dbReference>
<dbReference type="GO" id="GO:0071797">
    <property type="term" value="C:LUBAC complex"/>
    <property type="evidence" value="ECO:0007669"/>
    <property type="project" value="TreeGrafter"/>
</dbReference>
<dbReference type="GO" id="GO:0004842">
    <property type="term" value="F:ubiquitin-protein transferase activity"/>
    <property type="evidence" value="ECO:0007669"/>
    <property type="project" value="TreeGrafter"/>
</dbReference>
<dbReference type="Proteomes" id="UP001279410">
    <property type="component" value="Unassembled WGS sequence"/>
</dbReference>
<evidence type="ECO:0000256" key="1">
    <source>
        <dbReference type="ARBA" id="ARBA00004906"/>
    </source>
</evidence>
<keyword evidence="4" id="KW-0677">Repeat</keyword>
<keyword evidence="6" id="KW-0833">Ubl conjugation pathway</keyword>
<dbReference type="Gene3D" id="2.30.29.30">
    <property type="entry name" value="Pleckstrin-homology domain (PH domain)/Phosphotyrosine-binding domain (PTB)"/>
    <property type="match status" value="1"/>
</dbReference>
<dbReference type="Gene3D" id="1.20.120.1750">
    <property type="match status" value="1"/>
</dbReference>
<keyword evidence="11" id="KW-1185">Reference proteome</keyword>
<dbReference type="FunFam" id="1.20.120.1750:FF:000012">
    <property type="entry name" value="ranBP-type and C3HC4-type zinc finger-containing protein 1 isoform X1"/>
    <property type="match status" value="1"/>
</dbReference>
<accession>A0AAD3MJZ6</accession>
<dbReference type="GO" id="GO:0043161">
    <property type="term" value="P:proteasome-mediated ubiquitin-dependent protein catabolic process"/>
    <property type="evidence" value="ECO:0007669"/>
    <property type="project" value="TreeGrafter"/>
</dbReference>
<evidence type="ECO:0000256" key="6">
    <source>
        <dbReference type="ARBA" id="ARBA00022786"/>
    </source>
</evidence>
<dbReference type="GO" id="GO:0043123">
    <property type="term" value="P:positive regulation of canonical NF-kappaB signal transduction"/>
    <property type="evidence" value="ECO:0007669"/>
    <property type="project" value="TreeGrafter"/>
</dbReference>
<dbReference type="GO" id="GO:0008270">
    <property type="term" value="F:zinc ion binding"/>
    <property type="evidence" value="ECO:0007669"/>
    <property type="project" value="UniProtKB-KW"/>
</dbReference>
<keyword evidence="5" id="KW-0863">Zinc-finger</keyword>
<dbReference type="InterPro" id="IPR011993">
    <property type="entry name" value="PH-like_dom_sf"/>
</dbReference>
<dbReference type="InterPro" id="IPR051628">
    <property type="entry name" value="LUBAC_E3_Ligases"/>
</dbReference>
<organism evidence="10 11">
    <name type="scientific">Lates japonicus</name>
    <name type="common">Japanese lates</name>
    <dbReference type="NCBI Taxonomy" id="270547"/>
    <lineage>
        <taxon>Eukaryota</taxon>
        <taxon>Metazoa</taxon>
        <taxon>Chordata</taxon>
        <taxon>Craniata</taxon>
        <taxon>Vertebrata</taxon>
        <taxon>Euteleostomi</taxon>
        <taxon>Actinopterygii</taxon>
        <taxon>Neopterygii</taxon>
        <taxon>Teleostei</taxon>
        <taxon>Neoteleostei</taxon>
        <taxon>Acanthomorphata</taxon>
        <taxon>Carangaria</taxon>
        <taxon>Carangaria incertae sedis</taxon>
        <taxon>Centropomidae</taxon>
        <taxon>Lates</taxon>
    </lineage>
</organism>
<dbReference type="CDD" id="cd20358">
    <property type="entry name" value="Rcat_RBR_HOIL1"/>
    <property type="match status" value="1"/>
</dbReference>
<dbReference type="CDD" id="cd20345">
    <property type="entry name" value="BRcat_RBR_HOIL1"/>
    <property type="match status" value="1"/>
</dbReference>